<comment type="caution">
    <text evidence="1">The sequence shown here is derived from an EMBL/GenBank/DDBJ whole genome shotgun (WGS) entry which is preliminary data.</text>
</comment>
<gene>
    <name evidence="1" type="ORF">NGF19_20150</name>
</gene>
<dbReference type="Proteomes" id="UP001523219">
    <property type="component" value="Unassembled WGS sequence"/>
</dbReference>
<protein>
    <submittedName>
        <fullName evidence="1">Uncharacterized protein</fullName>
    </submittedName>
</protein>
<proteinExistence type="predicted"/>
<keyword evidence="2" id="KW-1185">Reference proteome</keyword>
<dbReference type="EMBL" id="JAMWMR010000018">
    <property type="protein sequence ID" value="MCN9243083.1"/>
    <property type="molecule type" value="Genomic_DNA"/>
</dbReference>
<reference evidence="1 2" key="1">
    <citation type="submission" date="2022-05" db="EMBL/GenBank/DDBJ databases">
        <title>Streptomyces sp. nov. RY43-2 isolated from soil of a peat swamp forest.</title>
        <authorList>
            <person name="Kanchanasin P."/>
            <person name="Tanasupawat S."/>
            <person name="Phongsopitanun W."/>
        </authorList>
    </citation>
    <scope>NUCLEOTIDE SEQUENCE [LARGE SCALE GENOMIC DNA]</scope>
    <source>
        <strain evidence="1 2">RY43-2</strain>
    </source>
</reference>
<evidence type="ECO:0000313" key="2">
    <source>
        <dbReference type="Proteomes" id="UP001523219"/>
    </source>
</evidence>
<dbReference type="RefSeq" id="WP_252426452.1">
    <property type="nucleotide sequence ID" value="NZ_JAMWMR010000018.1"/>
</dbReference>
<accession>A0ABT0ZHM9</accession>
<evidence type="ECO:0000313" key="1">
    <source>
        <dbReference type="EMBL" id="MCN9243083.1"/>
    </source>
</evidence>
<organism evidence="1 2">
    <name type="scientific">Streptomyces macrolidinus</name>
    <dbReference type="NCBI Taxonomy" id="2952607"/>
    <lineage>
        <taxon>Bacteria</taxon>
        <taxon>Bacillati</taxon>
        <taxon>Actinomycetota</taxon>
        <taxon>Actinomycetes</taxon>
        <taxon>Kitasatosporales</taxon>
        <taxon>Streptomycetaceae</taxon>
        <taxon>Streptomyces</taxon>
    </lineage>
</organism>
<sequence length="55" mass="6214">MPEEREEGAEKVCDGRGRLLFADSLPRLLDPGWIRTESSVFSQVAALVSMFRFNV</sequence>
<name>A0ABT0ZHM9_9ACTN</name>